<accession>A0AAN9ASD2</accession>
<name>A0AAN9ASD2_9CAEN</name>
<dbReference type="EMBL" id="JBAMIC010000021">
    <property type="protein sequence ID" value="KAK7092318.1"/>
    <property type="molecule type" value="Genomic_DNA"/>
</dbReference>
<reference evidence="1 2" key="1">
    <citation type="submission" date="2024-02" db="EMBL/GenBank/DDBJ databases">
        <title>Chromosome-scale genome assembly of the rough periwinkle Littorina saxatilis.</title>
        <authorList>
            <person name="De Jode A."/>
            <person name="Faria R."/>
            <person name="Formenti G."/>
            <person name="Sims Y."/>
            <person name="Smith T.P."/>
            <person name="Tracey A."/>
            <person name="Wood J.M.D."/>
            <person name="Zagrodzka Z.B."/>
            <person name="Johannesson K."/>
            <person name="Butlin R.K."/>
            <person name="Leder E.H."/>
        </authorList>
    </citation>
    <scope>NUCLEOTIDE SEQUENCE [LARGE SCALE GENOMIC DNA]</scope>
    <source>
        <strain evidence="1">Snail1</strain>
        <tissue evidence="1">Muscle</tissue>
    </source>
</reference>
<evidence type="ECO:0000313" key="2">
    <source>
        <dbReference type="Proteomes" id="UP001374579"/>
    </source>
</evidence>
<evidence type="ECO:0000313" key="1">
    <source>
        <dbReference type="EMBL" id="KAK7092318.1"/>
    </source>
</evidence>
<dbReference type="AlphaFoldDB" id="A0AAN9ASD2"/>
<keyword evidence="2" id="KW-1185">Reference proteome</keyword>
<sequence length="173" mass="19838">MTWIPTGSDAVIANSNPTRLRIRSQGENQTSLDDHLVLPTVRQTQKLTMKMAHSSSQVRSLARDPAHHRHCHKEKLKIKGSLRQTSAQRHAVVGTGLTKLSARRRHRYKQQSMTVKTTDSQWHWRQTWTQRHTGASCGPTVPPPHQRNCLTWKMMTTGSQRDSHQPSMRRRVG</sequence>
<gene>
    <name evidence="1" type="ORF">V1264_008081</name>
</gene>
<proteinExistence type="predicted"/>
<dbReference type="Proteomes" id="UP001374579">
    <property type="component" value="Unassembled WGS sequence"/>
</dbReference>
<comment type="caution">
    <text evidence="1">The sequence shown here is derived from an EMBL/GenBank/DDBJ whole genome shotgun (WGS) entry which is preliminary data.</text>
</comment>
<protein>
    <submittedName>
        <fullName evidence="1">Uncharacterized protein</fullName>
    </submittedName>
</protein>
<organism evidence="1 2">
    <name type="scientific">Littorina saxatilis</name>
    <dbReference type="NCBI Taxonomy" id="31220"/>
    <lineage>
        <taxon>Eukaryota</taxon>
        <taxon>Metazoa</taxon>
        <taxon>Spiralia</taxon>
        <taxon>Lophotrochozoa</taxon>
        <taxon>Mollusca</taxon>
        <taxon>Gastropoda</taxon>
        <taxon>Caenogastropoda</taxon>
        <taxon>Littorinimorpha</taxon>
        <taxon>Littorinoidea</taxon>
        <taxon>Littorinidae</taxon>
        <taxon>Littorina</taxon>
    </lineage>
</organism>